<dbReference type="GeneID" id="35867273"/>
<protein>
    <recommendedName>
        <fullName evidence="5 6">Octanoyltransferase</fullName>
        <ecNumber evidence="5 6">2.3.1.181</ecNumber>
    </recommendedName>
    <alternativeName>
        <fullName evidence="5">Lipoate-protein ligase B</fullName>
    </alternativeName>
    <alternativeName>
        <fullName evidence="5">Lipoyl/octanoyl transferase</fullName>
    </alternativeName>
    <alternativeName>
        <fullName evidence="5">Octanoyl-[acyl-carrier-protein]-protein N-octanoyltransferase</fullName>
    </alternativeName>
</protein>
<dbReference type="SUPFAM" id="SSF55681">
    <property type="entry name" value="Class II aaRS and biotin synthetases"/>
    <property type="match status" value="1"/>
</dbReference>
<dbReference type="GO" id="GO:0009249">
    <property type="term" value="P:protein lipoylation"/>
    <property type="evidence" value="ECO:0007669"/>
    <property type="project" value="InterPro"/>
</dbReference>
<evidence type="ECO:0000256" key="8">
    <source>
        <dbReference type="PIRSR" id="PIRSR016262-2"/>
    </source>
</evidence>
<comment type="function">
    <text evidence="4 5 6">Catalyzes the transfer of endogenously produced octanoic acid from octanoyl-acyl-carrier-protein onto the lipoyl domains of lipoate-dependent enzymes. Lipoyl-ACP can also act as a substrate although octanoyl-ACP is likely to be the physiological substrate.</text>
</comment>
<dbReference type="Pfam" id="PF21948">
    <property type="entry name" value="LplA-B_cat"/>
    <property type="match status" value="1"/>
</dbReference>
<dbReference type="PANTHER" id="PTHR10993:SF7">
    <property type="entry name" value="LIPOYLTRANSFERASE 2, MITOCHONDRIAL-RELATED"/>
    <property type="match status" value="1"/>
</dbReference>
<dbReference type="Gene3D" id="3.30.930.10">
    <property type="entry name" value="Bira Bifunctional Protein, Domain 2"/>
    <property type="match status" value="1"/>
</dbReference>
<evidence type="ECO:0000256" key="4">
    <source>
        <dbReference type="ARBA" id="ARBA00024732"/>
    </source>
</evidence>
<dbReference type="InterPro" id="IPR004143">
    <property type="entry name" value="BPL_LPL_catalytic"/>
</dbReference>
<dbReference type="InterPro" id="IPR045864">
    <property type="entry name" value="aa-tRNA-synth_II/BPL/LPL"/>
</dbReference>
<dbReference type="GO" id="GO:0016874">
    <property type="term" value="F:ligase activity"/>
    <property type="evidence" value="ECO:0007669"/>
    <property type="project" value="UniProtKB-KW"/>
</dbReference>
<keyword evidence="3 5" id="KW-0012">Acyltransferase</keyword>
<dbReference type="Proteomes" id="UP000235122">
    <property type="component" value="Unassembled WGS sequence"/>
</dbReference>
<dbReference type="EMBL" id="PKKO01000006">
    <property type="protein sequence ID" value="PKY71627.1"/>
    <property type="molecule type" value="Genomic_DNA"/>
</dbReference>
<dbReference type="STRING" id="33007.HMPREF3198_01916"/>
<comment type="pathway">
    <text evidence="1 5 6">Protein modification; protein lipoylation via endogenous pathway; protein N(6)-(lipoyl)lysine from octanoyl-[acyl-carrier-protein]: step 1/2.</text>
</comment>
<gene>
    <name evidence="5" type="primary">lipB</name>
    <name evidence="11" type="ORF">CYJ19_10440</name>
</gene>
<evidence type="ECO:0000256" key="2">
    <source>
        <dbReference type="ARBA" id="ARBA00022679"/>
    </source>
</evidence>
<evidence type="ECO:0000313" key="12">
    <source>
        <dbReference type="Proteomes" id="UP000235122"/>
    </source>
</evidence>
<dbReference type="NCBIfam" id="TIGR00214">
    <property type="entry name" value="lipB"/>
    <property type="match status" value="1"/>
</dbReference>
<keyword evidence="2 5" id="KW-0808">Transferase</keyword>
<feature type="domain" description="BPL/LPL catalytic" evidence="10">
    <location>
        <begin position="31"/>
        <end position="211"/>
    </location>
</feature>
<comment type="similarity">
    <text evidence="5 6">Belongs to the LipB family.</text>
</comment>
<dbReference type="InterPro" id="IPR020605">
    <property type="entry name" value="Octanoyltransferase_CS"/>
</dbReference>
<evidence type="ECO:0000256" key="7">
    <source>
        <dbReference type="PIRSR" id="PIRSR016262-1"/>
    </source>
</evidence>
<dbReference type="EC" id="2.3.1.181" evidence="5 6"/>
<feature type="binding site" evidence="5 8">
    <location>
        <begin position="141"/>
        <end position="143"/>
    </location>
    <ligand>
        <name>substrate</name>
    </ligand>
</feature>
<dbReference type="PANTHER" id="PTHR10993">
    <property type="entry name" value="OCTANOYLTRANSFERASE"/>
    <property type="match status" value="1"/>
</dbReference>
<dbReference type="RefSeq" id="WP_024331499.1">
    <property type="nucleotide sequence ID" value="NZ_JASOXK010000004.1"/>
</dbReference>
<dbReference type="AlphaFoldDB" id="A0A2I1IKJ0"/>
<dbReference type="UniPathway" id="UPA00538">
    <property type="reaction ID" value="UER00592"/>
</dbReference>
<comment type="caution">
    <text evidence="11">The sequence shown here is derived from an EMBL/GenBank/DDBJ whole genome shotgun (WGS) entry which is preliminary data.</text>
</comment>
<feature type="site" description="Lowers pKa of active site Cys" evidence="5 9">
    <location>
        <position position="138"/>
    </location>
</feature>
<dbReference type="InterPro" id="IPR000544">
    <property type="entry name" value="Octanoyltransferase"/>
</dbReference>
<keyword evidence="5" id="KW-0963">Cytoplasm</keyword>
<evidence type="ECO:0000313" key="11">
    <source>
        <dbReference type="EMBL" id="PKY71627.1"/>
    </source>
</evidence>
<sequence>MRIVNLLDRGPIDYMEGDSVQRQIHAEVAAGRSEDTLILQEFKPTWTAGRKTKPQDIPDSSIPVIEMDRGGSVTWHGPGQLVCYPIVKLAEPIDVVKFVRNLEKGVRACIEDNWHIKTDVVEGRSGVWILRPNMQDRKICAIGVKTALGTTMHGLALNSYPNIESGFGKIVPCGLADAGVTSLSVEGAEVPLDEVAKALVPALEEALKENRQEGN</sequence>
<evidence type="ECO:0000256" key="1">
    <source>
        <dbReference type="ARBA" id="ARBA00004821"/>
    </source>
</evidence>
<evidence type="ECO:0000256" key="5">
    <source>
        <dbReference type="HAMAP-Rule" id="MF_00013"/>
    </source>
</evidence>
<dbReference type="PROSITE" id="PS51733">
    <property type="entry name" value="BPL_LPL_CATALYTIC"/>
    <property type="match status" value="1"/>
</dbReference>
<dbReference type="PIRSF" id="PIRSF016262">
    <property type="entry name" value="LPLase"/>
    <property type="match status" value="1"/>
</dbReference>
<dbReference type="NCBIfam" id="NF010925">
    <property type="entry name" value="PRK14345.1"/>
    <property type="match status" value="1"/>
</dbReference>
<keyword evidence="11" id="KW-0436">Ligase</keyword>
<feature type="binding site" evidence="5 8">
    <location>
        <begin position="69"/>
        <end position="76"/>
    </location>
    <ligand>
        <name>substrate</name>
    </ligand>
</feature>
<comment type="miscellaneous">
    <text evidence="5">In the reaction, the free carboxyl group of octanoic acid is attached via an amide linkage to the epsilon-amino group of a specific lysine residue of lipoyl domains of lipoate-dependent enzymes.</text>
</comment>
<name>A0A2I1IKJ0_9ACTO</name>
<evidence type="ECO:0000256" key="9">
    <source>
        <dbReference type="PIRSR" id="PIRSR016262-3"/>
    </source>
</evidence>
<feature type="binding site" evidence="5 8">
    <location>
        <begin position="154"/>
        <end position="156"/>
    </location>
    <ligand>
        <name>substrate</name>
    </ligand>
</feature>
<dbReference type="PROSITE" id="PS01313">
    <property type="entry name" value="LIPB"/>
    <property type="match status" value="1"/>
</dbReference>
<feature type="active site" description="Acyl-thioester intermediate" evidence="5 7">
    <location>
        <position position="173"/>
    </location>
</feature>
<comment type="catalytic activity">
    <reaction evidence="5 6">
        <text>octanoyl-[ACP] + L-lysyl-[protein] = N(6)-octanoyl-L-lysyl-[protein] + holo-[ACP] + H(+)</text>
        <dbReference type="Rhea" id="RHEA:17665"/>
        <dbReference type="Rhea" id="RHEA-COMP:9636"/>
        <dbReference type="Rhea" id="RHEA-COMP:9685"/>
        <dbReference type="Rhea" id="RHEA-COMP:9752"/>
        <dbReference type="Rhea" id="RHEA-COMP:9928"/>
        <dbReference type="ChEBI" id="CHEBI:15378"/>
        <dbReference type="ChEBI" id="CHEBI:29969"/>
        <dbReference type="ChEBI" id="CHEBI:64479"/>
        <dbReference type="ChEBI" id="CHEBI:78463"/>
        <dbReference type="ChEBI" id="CHEBI:78809"/>
        <dbReference type="EC" id="2.3.1.181"/>
    </reaction>
</comment>
<dbReference type="GO" id="GO:0033819">
    <property type="term" value="F:lipoyl(octanoyl) transferase activity"/>
    <property type="evidence" value="ECO:0007669"/>
    <property type="project" value="UniProtKB-EC"/>
</dbReference>
<dbReference type="CDD" id="cd16444">
    <property type="entry name" value="LipB"/>
    <property type="match status" value="1"/>
</dbReference>
<accession>A0A2I1IKJ0</accession>
<dbReference type="GO" id="GO:0005737">
    <property type="term" value="C:cytoplasm"/>
    <property type="evidence" value="ECO:0007669"/>
    <property type="project" value="UniProtKB-SubCell"/>
</dbReference>
<keyword evidence="12" id="KW-1185">Reference proteome</keyword>
<dbReference type="HAMAP" id="MF_00013">
    <property type="entry name" value="LipB"/>
    <property type="match status" value="1"/>
</dbReference>
<evidence type="ECO:0000256" key="6">
    <source>
        <dbReference type="PIRNR" id="PIRNR016262"/>
    </source>
</evidence>
<reference evidence="11 12" key="1">
    <citation type="submission" date="2017-12" db="EMBL/GenBank/DDBJ databases">
        <title>Phylogenetic diversity of female urinary microbiome.</title>
        <authorList>
            <person name="Thomas-White K."/>
            <person name="Wolfe A.J."/>
        </authorList>
    </citation>
    <scope>NUCLEOTIDE SEQUENCE [LARGE SCALE GENOMIC DNA]</scope>
    <source>
        <strain evidence="11 12">UMB0402</strain>
    </source>
</reference>
<comment type="subcellular location">
    <subcellularLocation>
        <location evidence="5">Cytoplasm</location>
    </subcellularLocation>
</comment>
<proteinExistence type="inferred from homology"/>
<evidence type="ECO:0000259" key="10">
    <source>
        <dbReference type="PROSITE" id="PS51733"/>
    </source>
</evidence>
<organism evidence="11 12">
    <name type="scientific">Winkia neuii</name>
    <dbReference type="NCBI Taxonomy" id="33007"/>
    <lineage>
        <taxon>Bacteria</taxon>
        <taxon>Bacillati</taxon>
        <taxon>Actinomycetota</taxon>
        <taxon>Actinomycetes</taxon>
        <taxon>Actinomycetales</taxon>
        <taxon>Actinomycetaceae</taxon>
        <taxon>Winkia</taxon>
    </lineage>
</organism>
<evidence type="ECO:0000256" key="3">
    <source>
        <dbReference type="ARBA" id="ARBA00023315"/>
    </source>
</evidence>